<protein>
    <submittedName>
        <fullName evidence="2">GDSL-like Lipase/Acylhydrolase</fullName>
    </submittedName>
</protein>
<feature type="region of interest" description="Disordered" evidence="1">
    <location>
        <begin position="212"/>
        <end position="231"/>
    </location>
</feature>
<feature type="compositionally biased region" description="Polar residues" evidence="1">
    <location>
        <begin position="217"/>
        <end position="231"/>
    </location>
</feature>
<dbReference type="OrthoDB" id="9764164at2"/>
<gene>
    <name evidence="2" type="ORF">SAMN05660413_00203</name>
</gene>
<dbReference type="EMBL" id="FOVL01000001">
    <property type="protein sequence ID" value="SFN27548.1"/>
    <property type="molecule type" value="Genomic_DNA"/>
</dbReference>
<dbReference type="InterPro" id="IPR036514">
    <property type="entry name" value="SGNH_hydro_sf"/>
</dbReference>
<proteinExistence type="predicted"/>
<dbReference type="SUPFAM" id="SSF52266">
    <property type="entry name" value="SGNH hydrolase"/>
    <property type="match status" value="2"/>
</dbReference>
<dbReference type="AlphaFoldDB" id="A0A1I4XNS9"/>
<dbReference type="GO" id="GO:0016788">
    <property type="term" value="F:hydrolase activity, acting on ester bonds"/>
    <property type="evidence" value="ECO:0007669"/>
    <property type="project" value="UniProtKB-ARBA"/>
</dbReference>
<dbReference type="Gene3D" id="3.40.50.1110">
    <property type="entry name" value="SGNH hydrolase"/>
    <property type="match status" value="1"/>
</dbReference>
<sequence length="522" mass="54920">MKKYYRYIAVVLAAGVLSCEPELETPVDEIGTYSNGEADFSSYVALGNSLTSGYADGALYITGQENSYPNIMAQQFALTQETNEFTIPYMSDNTGGLLFGGNVIAENRYVLAVGANGEPGPARYTGSQPTTEVLNTLDGPFSNMGVAGAKSYHLVAEGYGNPEGVPTGMANPYFARFATSGSTTVIADAMMMNPSFFSLWIGNNDVLGYATSGGTGEDQTNNTDPSTYGTNDITDPNVFASVYSGLVETLTSTATGGVLVNIPDVTSVPYFTTVPNNALVLDAETAANLTGFFQAVSQVFTGVLMQQGVPQEQAMALASQYALTFSEGPNRFVISVEPSDMNPLGFRQMTEEELLLLTIDQGALAQGYGSVRLTPEVMQVLGVLQSGGQPTEEQVNTLFGAVAGIEDADVLDAEEIENIKNATAAYNQAISAIADANGLAMLDANSLLTNIAQNGYSFDAGTVTSTFASGGAFSLDGIHLTPRGYAIVANELIKEINTTYSSTVPGVNIGNYPTITLNNEVN</sequence>
<name>A0A1I4XNS9_9FLAO</name>
<keyword evidence="2" id="KW-0378">Hydrolase</keyword>
<evidence type="ECO:0000256" key="1">
    <source>
        <dbReference type="SAM" id="MobiDB-lite"/>
    </source>
</evidence>
<dbReference type="STRING" id="287099.SAMN05660413_00203"/>
<evidence type="ECO:0000313" key="2">
    <source>
        <dbReference type="EMBL" id="SFN27548.1"/>
    </source>
</evidence>
<keyword evidence="3" id="KW-1185">Reference proteome</keyword>
<accession>A0A1I4XNS9</accession>
<reference evidence="2 3" key="1">
    <citation type="submission" date="2016-10" db="EMBL/GenBank/DDBJ databases">
        <authorList>
            <person name="de Groot N.N."/>
        </authorList>
    </citation>
    <scope>NUCLEOTIDE SEQUENCE [LARGE SCALE GENOMIC DNA]</scope>
    <source>
        <strain evidence="2 3">DSM 17794</strain>
    </source>
</reference>
<evidence type="ECO:0000313" key="3">
    <source>
        <dbReference type="Proteomes" id="UP000199153"/>
    </source>
</evidence>
<dbReference type="Proteomes" id="UP000199153">
    <property type="component" value="Unassembled WGS sequence"/>
</dbReference>
<organism evidence="2 3">
    <name type="scientific">Salegentibacter flavus</name>
    <dbReference type="NCBI Taxonomy" id="287099"/>
    <lineage>
        <taxon>Bacteria</taxon>
        <taxon>Pseudomonadati</taxon>
        <taxon>Bacteroidota</taxon>
        <taxon>Flavobacteriia</taxon>
        <taxon>Flavobacteriales</taxon>
        <taxon>Flavobacteriaceae</taxon>
        <taxon>Salegentibacter</taxon>
    </lineage>
</organism>
<dbReference type="RefSeq" id="WP_093404747.1">
    <property type="nucleotide sequence ID" value="NZ_FOVL01000001.1"/>
</dbReference>
<dbReference type="PROSITE" id="PS51257">
    <property type="entry name" value="PROKAR_LIPOPROTEIN"/>
    <property type="match status" value="1"/>
</dbReference>